<dbReference type="Gene3D" id="3.60.21.10">
    <property type="match status" value="1"/>
</dbReference>
<dbReference type="EMBL" id="DYTV01000035">
    <property type="protein sequence ID" value="HJH10655.1"/>
    <property type="molecule type" value="Genomic_DNA"/>
</dbReference>
<dbReference type="PRINTS" id="PR00114">
    <property type="entry name" value="STPHPHTASE"/>
</dbReference>
<evidence type="ECO:0000313" key="2">
    <source>
        <dbReference type="EMBL" id="HJH10655.1"/>
    </source>
</evidence>
<proteinExistence type="predicted"/>
<reference evidence="2" key="1">
    <citation type="journal article" date="2021" name="PeerJ">
        <title>Extensive microbial diversity within the chicken gut microbiome revealed by metagenomics and culture.</title>
        <authorList>
            <person name="Gilroy R."/>
            <person name="Ravi A."/>
            <person name="Getino M."/>
            <person name="Pursley I."/>
            <person name="Horton D.L."/>
            <person name="Alikhan N.F."/>
            <person name="Baker D."/>
            <person name="Gharbi K."/>
            <person name="Hall N."/>
            <person name="Watson M."/>
            <person name="Adriaenssens E.M."/>
            <person name="Foster-Nyarko E."/>
            <person name="Jarju S."/>
            <person name="Secka A."/>
            <person name="Antonio M."/>
            <person name="Oren A."/>
            <person name="Chaudhuri R.R."/>
            <person name="La Ragione R."/>
            <person name="Hildebrand F."/>
            <person name="Pallen M.J."/>
        </authorList>
    </citation>
    <scope>NUCLEOTIDE SEQUENCE</scope>
    <source>
        <strain evidence="2">CHK160-4876</strain>
    </source>
</reference>
<accession>A0A921T472</accession>
<dbReference type="PANTHER" id="PTHR42850">
    <property type="entry name" value="METALLOPHOSPHOESTERASE"/>
    <property type="match status" value="1"/>
</dbReference>
<feature type="domain" description="Calcineurin-like phosphoesterase" evidence="1">
    <location>
        <begin position="3"/>
        <end position="194"/>
    </location>
</feature>
<organism evidence="2 3">
    <name type="scientific">Metalysinibacillus jejuensis</name>
    <dbReference type="NCBI Taxonomy" id="914327"/>
    <lineage>
        <taxon>Bacteria</taxon>
        <taxon>Bacillati</taxon>
        <taxon>Bacillota</taxon>
        <taxon>Bacilli</taxon>
        <taxon>Bacillales</taxon>
        <taxon>Caryophanaceae</taxon>
        <taxon>Metalysinibacillus</taxon>
    </lineage>
</organism>
<name>A0A921T472_9BACL</name>
<dbReference type="InterPro" id="IPR050126">
    <property type="entry name" value="Ap4A_hydrolase"/>
</dbReference>
<dbReference type="GO" id="GO:0016791">
    <property type="term" value="F:phosphatase activity"/>
    <property type="evidence" value="ECO:0007669"/>
    <property type="project" value="TreeGrafter"/>
</dbReference>
<dbReference type="InterPro" id="IPR006186">
    <property type="entry name" value="Ser/Thr-sp_prot-phosphatase"/>
</dbReference>
<dbReference type="GO" id="GO:0005737">
    <property type="term" value="C:cytoplasm"/>
    <property type="evidence" value="ECO:0007669"/>
    <property type="project" value="TreeGrafter"/>
</dbReference>
<evidence type="ECO:0000313" key="3">
    <source>
        <dbReference type="Proteomes" id="UP000700212"/>
    </source>
</evidence>
<gene>
    <name evidence="2" type="ORF">K8V30_02985</name>
</gene>
<dbReference type="InterPro" id="IPR029052">
    <property type="entry name" value="Metallo-depent_PP-like"/>
</dbReference>
<sequence length="240" mass="27272">MGRILAVSDIHGQYAMLVALLDKLQLQPSDHIVFMGDYVDRGPKSKQVLETVIAMQDQHRATLLMGNHEAIMLRAFTATHTKPWHHWIDVCGGVETLQSYNLRVEDFNTEQLPLLHQLPSDHILRHHLQAIERMHYYKAFDDVIFVHAGVDPHLPIEETPIATLLWIRDDFHNGYQGTKTIVFGHTPTYRLHQDKTNTTVYQGTNNIIGIDGGAVFGGQLHALDWTNKKIYSIHAKSCVA</sequence>
<dbReference type="SUPFAM" id="SSF56300">
    <property type="entry name" value="Metallo-dependent phosphatases"/>
    <property type="match status" value="1"/>
</dbReference>
<protein>
    <submittedName>
        <fullName evidence="2">Serine/threonine protein phosphatase</fullName>
    </submittedName>
</protein>
<dbReference type="AlphaFoldDB" id="A0A921T472"/>
<dbReference type="PANTHER" id="PTHR42850:SF4">
    <property type="entry name" value="ZINC-DEPENDENT ENDOPOLYPHOSPHATASE"/>
    <property type="match status" value="1"/>
</dbReference>
<evidence type="ECO:0000259" key="1">
    <source>
        <dbReference type="Pfam" id="PF00149"/>
    </source>
</evidence>
<dbReference type="CDD" id="cd00144">
    <property type="entry name" value="MPP_PPP_family"/>
    <property type="match status" value="1"/>
</dbReference>
<reference evidence="2" key="2">
    <citation type="submission" date="2021-09" db="EMBL/GenBank/DDBJ databases">
        <authorList>
            <person name="Gilroy R."/>
        </authorList>
    </citation>
    <scope>NUCLEOTIDE SEQUENCE</scope>
    <source>
        <strain evidence="2">CHK160-4876</strain>
    </source>
</reference>
<dbReference type="InterPro" id="IPR004843">
    <property type="entry name" value="Calcineurin-like_PHP"/>
</dbReference>
<dbReference type="GO" id="GO:0008803">
    <property type="term" value="F:bis(5'-nucleosyl)-tetraphosphatase (symmetrical) activity"/>
    <property type="evidence" value="ECO:0007669"/>
    <property type="project" value="TreeGrafter"/>
</dbReference>
<dbReference type="Pfam" id="PF00149">
    <property type="entry name" value="Metallophos"/>
    <property type="match status" value="1"/>
</dbReference>
<dbReference type="Proteomes" id="UP000700212">
    <property type="component" value="Unassembled WGS sequence"/>
</dbReference>
<dbReference type="GO" id="GO:0110154">
    <property type="term" value="P:RNA decapping"/>
    <property type="evidence" value="ECO:0007669"/>
    <property type="project" value="TreeGrafter"/>
</dbReference>
<comment type="caution">
    <text evidence="2">The sequence shown here is derived from an EMBL/GenBank/DDBJ whole genome shotgun (WGS) entry which is preliminary data.</text>
</comment>